<evidence type="ECO:0000313" key="1">
    <source>
        <dbReference type="EMBL" id="OUC80283.1"/>
    </source>
</evidence>
<proteinExistence type="predicted"/>
<dbReference type="PANTHER" id="PTHR48100:SF1">
    <property type="entry name" value="HISTIDINE PHOSPHATASE FAMILY PROTEIN-RELATED"/>
    <property type="match status" value="1"/>
</dbReference>
<dbReference type="InterPro" id="IPR050275">
    <property type="entry name" value="PGM_Phosphatase"/>
</dbReference>
<dbReference type="EMBL" id="NGFO01000003">
    <property type="protein sequence ID" value="OUC80283.1"/>
    <property type="molecule type" value="Genomic_DNA"/>
</dbReference>
<evidence type="ECO:0000313" key="2">
    <source>
        <dbReference type="Proteomes" id="UP000194632"/>
    </source>
</evidence>
<name>A0A243QEX5_9ACTN</name>
<dbReference type="STRING" id="417102.CA982_03560"/>
<dbReference type="AlphaFoldDB" id="A0A243QEX5"/>
<dbReference type="InterPro" id="IPR029033">
    <property type="entry name" value="His_PPase_superfam"/>
</dbReference>
<dbReference type="SUPFAM" id="SSF53254">
    <property type="entry name" value="Phosphoglycerate mutase-like"/>
    <property type="match status" value="1"/>
</dbReference>
<protein>
    <submittedName>
        <fullName evidence="1">Phosphoglycerate mutase</fullName>
    </submittedName>
</protein>
<dbReference type="OrthoDB" id="5241674at2"/>
<dbReference type="Pfam" id="PF00300">
    <property type="entry name" value="His_Phos_1"/>
    <property type="match status" value="1"/>
</dbReference>
<dbReference type="Gene3D" id="3.40.50.1240">
    <property type="entry name" value="Phosphoglycerate mutase-like"/>
    <property type="match status" value="1"/>
</dbReference>
<dbReference type="RefSeq" id="WP_086533977.1">
    <property type="nucleotide sequence ID" value="NZ_NGFO01000003.1"/>
</dbReference>
<gene>
    <name evidence="1" type="ORF">CA982_03560</name>
</gene>
<comment type="caution">
    <text evidence="1">The sequence shown here is derived from an EMBL/GenBank/DDBJ whole genome shotgun (WGS) entry which is preliminary data.</text>
</comment>
<dbReference type="GO" id="GO:0005737">
    <property type="term" value="C:cytoplasm"/>
    <property type="evidence" value="ECO:0007669"/>
    <property type="project" value="TreeGrafter"/>
</dbReference>
<accession>A0A243QEX5</accession>
<dbReference type="SMART" id="SM00855">
    <property type="entry name" value="PGAM"/>
    <property type="match status" value="1"/>
</dbReference>
<organism evidence="1 2">
    <name type="scientific">Gordonia lacunae</name>
    <dbReference type="NCBI Taxonomy" id="417102"/>
    <lineage>
        <taxon>Bacteria</taxon>
        <taxon>Bacillati</taxon>
        <taxon>Actinomycetota</taxon>
        <taxon>Actinomycetes</taxon>
        <taxon>Mycobacteriales</taxon>
        <taxon>Gordoniaceae</taxon>
        <taxon>Gordonia</taxon>
    </lineage>
</organism>
<sequence length="205" mass="22114">MTVELLMIRHARPHRVTHDPVGADPGLTDEGVVQAHTLADRLAGEPYGEITRIVSSSMRRARETAEPLATALGVTLEIEDRIVEVDSGWKNYGTAIASYPSRRAGWADLNSGSFGGNTFDISAFRARVLAGFDHIIKTSTPGSTVAVVCHGGVISTYLSHVLGTAKSFFVDVAYTSVSRIIAEADCYRELVSVNETSHLERSHSS</sequence>
<dbReference type="Proteomes" id="UP000194632">
    <property type="component" value="Unassembled WGS sequence"/>
</dbReference>
<dbReference type="CDD" id="cd07067">
    <property type="entry name" value="HP_PGM_like"/>
    <property type="match status" value="1"/>
</dbReference>
<dbReference type="InterPro" id="IPR013078">
    <property type="entry name" value="His_Pase_superF_clade-1"/>
</dbReference>
<keyword evidence="2" id="KW-1185">Reference proteome</keyword>
<reference evidence="1 2" key="1">
    <citation type="submission" date="2017-05" db="EMBL/GenBank/DDBJ databases">
        <title>Biotechnological potential of actinobacteria isolated from South African environments.</title>
        <authorList>
            <person name="Le Roes-Hill M."/>
            <person name="Prins A."/>
            <person name="Durrell K.A."/>
        </authorList>
    </citation>
    <scope>NUCLEOTIDE SEQUENCE [LARGE SCALE GENOMIC DNA]</scope>
    <source>
        <strain evidence="1">BS2</strain>
    </source>
</reference>
<dbReference type="PANTHER" id="PTHR48100">
    <property type="entry name" value="BROAD-SPECIFICITY PHOSPHATASE YOR283W-RELATED"/>
    <property type="match status" value="1"/>
</dbReference>
<dbReference type="GO" id="GO:0016791">
    <property type="term" value="F:phosphatase activity"/>
    <property type="evidence" value="ECO:0007669"/>
    <property type="project" value="TreeGrafter"/>
</dbReference>